<reference evidence="3 4" key="1">
    <citation type="journal article" date="2021" name="Commun. Biol.">
        <title>The genome of Shorea leprosula (Dipterocarpaceae) highlights the ecological relevance of drought in aseasonal tropical rainforests.</title>
        <authorList>
            <person name="Ng K.K.S."/>
            <person name="Kobayashi M.J."/>
            <person name="Fawcett J.A."/>
            <person name="Hatakeyama M."/>
            <person name="Paape T."/>
            <person name="Ng C.H."/>
            <person name="Ang C.C."/>
            <person name="Tnah L.H."/>
            <person name="Lee C.T."/>
            <person name="Nishiyama T."/>
            <person name="Sese J."/>
            <person name="O'Brien M.J."/>
            <person name="Copetti D."/>
            <person name="Mohd Noor M.I."/>
            <person name="Ong R.C."/>
            <person name="Putra M."/>
            <person name="Sireger I.Z."/>
            <person name="Indrioko S."/>
            <person name="Kosugi Y."/>
            <person name="Izuno A."/>
            <person name="Isagi Y."/>
            <person name="Lee S.L."/>
            <person name="Shimizu K.K."/>
        </authorList>
    </citation>
    <scope>NUCLEOTIDE SEQUENCE [LARGE SCALE GENOMIC DNA]</scope>
    <source>
        <strain evidence="3">214</strain>
    </source>
</reference>
<evidence type="ECO:0000259" key="2">
    <source>
        <dbReference type="SMART" id="SM00856"/>
    </source>
</evidence>
<feature type="chain" id="PRO_5043808956" description="Pectinesterase inhibitor domain-containing protein" evidence="1">
    <location>
        <begin position="28"/>
        <end position="187"/>
    </location>
</feature>
<accession>A0AAV5LHL3</accession>
<dbReference type="PANTHER" id="PTHR31890:SF9">
    <property type="entry name" value="PLANT INVERTASE_PECTIN METHYLESTERASE INHIBITOR SUPERFAMILY PROTEIN"/>
    <property type="match status" value="1"/>
</dbReference>
<sequence length="187" mass="20049">MAPPNHRLVSAAIFLALLIVSPAPAMARAPKHSRQLPPPSSKLVEQVCNGSAITNRRFCLKALSNPEAAAATSLNGLTKVILHLAATNAQHTLDIINGMITSGQTTSPAIKSCAGNYQEVIRSFKMVVGELSEDPMTANYDVKVVGDFIDYCEKALASGNVHVPQISVGNRFVMNYVWMGFQATNNL</sequence>
<evidence type="ECO:0000313" key="4">
    <source>
        <dbReference type="Proteomes" id="UP001054252"/>
    </source>
</evidence>
<dbReference type="InterPro" id="IPR034088">
    <property type="entry name" value="Pla_a_1-like"/>
</dbReference>
<dbReference type="Gene3D" id="1.20.140.40">
    <property type="entry name" value="Invertase/pectin methylesterase inhibitor family protein"/>
    <property type="match status" value="1"/>
</dbReference>
<evidence type="ECO:0000313" key="3">
    <source>
        <dbReference type="EMBL" id="GKV36132.1"/>
    </source>
</evidence>
<dbReference type="GO" id="GO:0004857">
    <property type="term" value="F:enzyme inhibitor activity"/>
    <property type="evidence" value="ECO:0007669"/>
    <property type="project" value="InterPro"/>
</dbReference>
<dbReference type="Proteomes" id="UP001054252">
    <property type="component" value="Unassembled WGS sequence"/>
</dbReference>
<dbReference type="InterPro" id="IPR006501">
    <property type="entry name" value="Pectinesterase_inhib_dom"/>
</dbReference>
<dbReference type="AlphaFoldDB" id="A0AAV5LHL3"/>
<dbReference type="SUPFAM" id="SSF101148">
    <property type="entry name" value="Plant invertase/pectin methylesterase inhibitor"/>
    <property type="match status" value="1"/>
</dbReference>
<keyword evidence="4" id="KW-1185">Reference proteome</keyword>
<evidence type="ECO:0000256" key="1">
    <source>
        <dbReference type="SAM" id="SignalP"/>
    </source>
</evidence>
<comment type="caution">
    <text evidence="3">The sequence shown here is derived from an EMBL/GenBank/DDBJ whole genome shotgun (WGS) entry which is preliminary data.</text>
</comment>
<name>A0AAV5LHL3_9ROSI</name>
<dbReference type="CDD" id="cd15795">
    <property type="entry name" value="PMEI-Pla_a_1_like"/>
    <property type="match status" value="1"/>
</dbReference>
<keyword evidence="1" id="KW-0732">Signal</keyword>
<dbReference type="EMBL" id="BPVZ01000115">
    <property type="protein sequence ID" value="GKV36132.1"/>
    <property type="molecule type" value="Genomic_DNA"/>
</dbReference>
<dbReference type="InterPro" id="IPR035513">
    <property type="entry name" value="Invertase/methylesterase_inhib"/>
</dbReference>
<dbReference type="Pfam" id="PF04043">
    <property type="entry name" value="PMEI"/>
    <property type="match status" value="1"/>
</dbReference>
<feature type="domain" description="Pectinesterase inhibitor" evidence="2">
    <location>
        <begin position="39"/>
        <end position="174"/>
    </location>
</feature>
<dbReference type="PANTHER" id="PTHR31890">
    <property type="entry name" value="PLANT INVERTASE/PECTIN METHYLESTERASE INHIBITOR SUPERFAMILY PROTEIN"/>
    <property type="match status" value="1"/>
</dbReference>
<dbReference type="SMART" id="SM00856">
    <property type="entry name" value="PMEI"/>
    <property type="match status" value="1"/>
</dbReference>
<protein>
    <recommendedName>
        <fullName evidence="2">Pectinesterase inhibitor domain-containing protein</fullName>
    </recommendedName>
</protein>
<proteinExistence type="predicted"/>
<feature type="signal peptide" evidence="1">
    <location>
        <begin position="1"/>
        <end position="27"/>
    </location>
</feature>
<organism evidence="3 4">
    <name type="scientific">Rubroshorea leprosula</name>
    <dbReference type="NCBI Taxonomy" id="152421"/>
    <lineage>
        <taxon>Eukaryota</taxon>
        <taxon>Viridiplantae</taxon>
        <taxon>Streptophyta</taxon>
        <taxon>Embryophyta</taxon>
        <taxon>Tracheophyta</taxon>
        <taxon>Spermatophyta</taxon>
        <taxon>Magnoliopsida</taxon>
        <taxon>eudicotyledons</taxon>
        <taxon>Gunneridae</taxon>
        <taxon>Pentapetalae</taxon>
        <taxon>rosids</taxon>
        <taxon>malvids</taxon>
        <taxon>Malvales</taxon>
        <taxon>Dipterocarpaceae</taxon>
        <taxon>Rubroshorea</taxon>
    </lineage>
</organism>
<gene>
    <name evidence="3" type="ORF">SLEP1_g44299</name>
</gene>
<dbReference type="NCBIfam" id="TIGR01614">
    <property type="entry name" value="PME_inhib"/>
    <property type="match status" value="1"/>
</dbReference>